<dbReference type="Gene3D" id="3.40.50.150">
    <property type="entry name" value="Vaccinia Virus protein VP39"/>
    <property type="match status" value="1"/>
</dbReference>
<dbReference type="Proteomes" id="UP001230685">
    <property type="component" value="Unassembled WGS sequence"/>
</dbReference>
<keyword evidence="1 5" id="KW-0489">Methyltransferase</keyword>
<dbReference type="RefSeq" id="WP_305171767.1">
    <property type="nucleotide sequence ID" value="NZ_JAUUDS010000001.1"/>
</dbReference>
<keyword evidence="3" id="KW-0949">S-adenosyl-L-methionine</keyword>
<dbReference type="Pfam" id="PF13649">
    <property type="entry name" value="Methyltransf_25"/>
    <property type="match status" value="1"/>
</dbReference>
<dbReference type="InterPro" id="IPR029063">
    <property type="entry name" value="SAM-dependent_MTases_sf"/>
</dbReference>
<reference evidence="5 6" key="1">
    <citation type="submission" date="2023-07" db="EMBL/GenBank/DDBJ databases">
        <authorList>
            <person name="Kim M.K."/>
        </authorList>
    </citation>
    <scope>NUCLEOTIDE SEQUENCE [LARGE SCALE GENOMIC DNA]</scope>
    <source>
        <strain evidence="5 6">KR1UV-12</strain>
    </source>
</reference>
<organism evidence="5 6">
    <name type="scientific">Sphingomonas aurea</name>
    <dbReference type="NCBI Taxonomy" id="3063994"/>
    <lineage>
        <taxon>Bacteria</taxon>
        <taxon>Pseudomonadati</taxon>
        <taxon>Pseudomonadota</taxon>
        <taxon>Alphaproteobacteria</taxon>
        <taxon>Sphingomonadales</taxon>
        <taxon>Sphingomonadaceae</taxon>
        <taxon>Sphingomonas</taxon>
    </lineage>
</organism>
<dbReference type="CDD" id="cd02440">
    <property type="entry name" value="AdoMet_MTases"/>
    <property type="match status" value="1"/>
</dbReference>
<sequence length="279" mass="29633">MTDTLDWQTRVGDVWADEWQRTDRSFGDLSVRLDAAIVAAAPDSGPRNCTVLDIGCGAGGTSLALATARPDLAITGIDLSPTLLAIARQRAPAVRFLQADAATDPLPVRPDLLVSRHGVMFFADPVAAFTRLREQSMPGARLVFSCFGSVTRNSFAYDLPATLFGMAPVAADGYAPGPFGFADPEHVATILRAAGWRDAAAEPVAFDYVAGAGADPVADATSFFTRIGPVARAIAAAPPADRAHLVARLSDTLARYRVEDRVVLPAFAWLWRARAGEQP</sequence>
<dbReference type="EMBL" id="JAUUDS010000001">
    <property type="protein sequence ID" value="MDP1026210.1"/>
    <property type="molecule type" value="Genomic_DNA"/>
</dbReference>
<dbReference type="InterPro" id="IPR041698">
    <property type="entry name" value="Methyltransf_25"/>
</dbReference>
<evidence type="ECO:0000259" key="4">
    <source>
        <dbReference type="Pfam" id="PF13649"/>
    </source>
</evidence>
<evidence type="ECO:0000313" key="6">
    <source>
        <dbReference type="Proteomes" id="UP001230685"/>
    </source>
</evidence>
<feature type="domain" description="Methyltransferase" evidence="4">
    <location>
        <begin position="51"/>
        <end position="133"/>
    </location>
</feature>
<dbReference type="PANTHER" id="PTHR43464:SF19">
    <property type="entry name" value="UBIQUINONE BIOSYNTHESIS O-METHYLTRANSFERASE, MITOCHONDRIAL"/>
    <property type="match status" value="1"/>
</dbReference>
<name>A0ABT9EH92_9SPHN</name>
<dbReference type="SUPFAM" id="SSF53335">
    <property type="entry name" value="S-adenosyl-L-methionine-dependent methyltransferases"/>
    <property type="match status" value="1"/>
</dbReference>
<dbReference type="PANTHER" id="PTHR43464">
    <property type="entry name" value="METHYLTRANSFERASE"/>
    <property type="match status" value="1"/>
</dbReference>
<keyword evidence="2 5" id="KW-0808">Transferase</keyword>
<gene>
    <name evidence="5" type="ORF">Q5H91_03215</name>
</gene>
<evidence type="ECO:0000256" key="1">
    <source>
        <dbReference type="ARBA" id="ARBA00022603"/>
    </source>
</evidence>
<dbReference type="GO" id="GO:0008168">
    <property type="term" value="F:methyltransferase activity"/>
    <property type="evidence" value="ECO:0007669"/>
    <property type="project" value="UniProtKB-KW"/>
</dbReference>
<protein>
    <submittedName>
        <fullName evidence="5">Class I SAM-dependent methyltransferase</fullName>
        <ecNumber evidence="5">2.1.-.-</ecNumber>
    </submittedName>
</protein>
<accession>A0ABT9EH92</accession>
<keyword evidence="6" id="KW-1185">Reference proteome</keyword>
<dbReference type="EC" id="2.1.-.-" evidence="5"/>
<evidence type="ECO:0000256" key="3">
    <source>
        <dbReference type="ARBA" id="ARBA00022691"/>
    </source>
</evidence>
<evidence type="ECO:0000256" key="2">
    <source>
        <dbReference type="ARBA" id="ARBA00022679"/>
    </source>
</evidence>
<proteinExistence type="predicted"/>
<dbReference type="GO" id="GO:0032259">
    <property type="term" value="P:methylation"/>
    <property type="evidence" value="ECO:0007669"/>
    <property type="project" value="UniProtKB-KW"/>
</dbReference>
<comment type="caution">
    <text evidence="5">The sequence shown here is derived from an EMBL/GenBank/DDBJ whole genome shotgun (WGS) entry which is preliminary data.</text>
</comment>
<evidence type="ECO:0000313" key="5">
    <source>
        <dbReference type="EMBL" id="MDP1026210.1"/>
    </source>
</evidence>